<keyword evidence="3" id="KW-1185">Reference proteome</keyword>
<evidence type="ECO:0000259" key="1">
    <source>
        <dbReference type="Pfam" id="PF13460"/>
    </source>
</evidence>
<dbReference type="PANTHER" id="PTHR15020:SF50">
    <property type="entry name" value="UPF0659 PROTEIN YMR090W"/>
    <property type="match status" value="1"/>
</dbReference>
<sequence>MRVVIAGGHGKIALYLERFLSTRGDEPVGLIRNPAQADDLREVGAEPVVLDLEQATADEVAKVLDGADAAVFAAGAGPGSGVERKDTVDRAAAVLFAQAAEIAGVRRFIQISSYGLDRADDPSVDETFRIYLKAKAAAEADLRSRDLDWTILRPAHLTDEPATGLVNIDFHIPPGKVPREEVAAVLVGLLDDNDTIGLTLELAKGPTPIDIAINQVKSSTRSK</sequence>
<gene>
    <name evidence="2" type="ORF">SAMN05661093_03296</name>
</gene>
<dbReference type="InterPro" id="IPR036291">
    <property type="entry name" value="NAD(P)-bd_dom_sf"/>
</dbReference>
<dbReference type="Proteomes" id="UP000192674">
    <property type="component" value="Unassembled WGS sequence"/>
</dbReference>
<proteinExistence type="predicted"/>
<dbReference type="EMBL" id="FWXV01000002">
    <property type="protein sequence ID" value="SMC96401.1"/>
    <property type="molecule type" value="Genomic_DNA"/>
</dbReference>
<reference evidence="2 3" key="1">
    <citation type="submission" date="2017-04" db="EMBL/GenBank/DDBJ databases">
        <authorList>
            <person name="Afonso C.L."/>
            <person name="Miller P.J."/>
            <person name="Scott M.A."/>
            <person name="Spackman E."/>
            <person name="Goraichik I."/>
            <person name="Dimitrov K.M."/>
            <person name="Suarez D.L."/>
            <person name="Swayne D.E."/>
        </authorList>
    </citation>
    <scope>NUCLEOTIDE SEQUENCE [LARGE SCALE GENOMIC DNA]</scope>
    <source>
        <strain evidence="2 3">DSM 43828</strain>
    </source>
</reference>
<dbReference type="OrthoDB" id="4248066at2"/>
<organism evidence="2 3">
    <name type="scientific">Kibdelosporangium aridum</name>
    <dbReference type="NCBI Taxonomy" id="2030"/>
    <lineage>
        <taxon>Bacteria</taxon>
        <taxon>Bacillati</taxon>
        <taxon>Actinomycetota</taxon>
        <taxon>Actinomycetes</taxon>
        <taxon>Pseudonocardiales</taxon>
        <taxon>Pseudonocardiaceae</taxon>
        <taxon>Kibdelosporangium</taxon>
    </lineage>
</organism>
<dbReference type="Pfam" id="PF13460">
    <property type="entry name" value="NAD_binding_10"/>
    <property type="match status" value="1"/>
</dbReference>
<evidence type="ECO:0000313" key="3">
    <source>
        <dbReference type="Proteomes" id="UP000192674"/>
    </source>
</evidence>
<dbReference type="PANTHER" id="PTHR15020">
    <property type="entry name" value="FLAVIN REDUCTASE-RELATED"/>
    <property type="match status" value="1"/>
</dbReference>
<name>A0A1W2DFW1_KIBAR</name>
<accession>A0A1W2DFW1</accession>
<dbReference type="RefSeq" id="WP_084427244.1">
    <property type="nucleotide sequence ID" value="NZ_FWXV01000002.1"/>
</dbReference>
<dbReference type="SUPFAM" id="SSF51735">
    <property type="entry name" value="NAD(P)-binding Rossmann-fold domains"/>
    <property type="match status" value="1"/>
</dbReference>
<dbReference type="AlphaFoldDB" id="A0A1W2DFW1"/>
<evidence type="ECO:0000313" key="2">
    <source>
        <dbReference type="EMBL" id="SMC96401.1"/>
    </source>
</evidence>
<feature type="domain" description="NAD(P)-binding" evidence="1">
    <location>
        <begin position="7"/>
        <end position="192"/>
    </location>
</feature>
<dbReference type="InterPro" id="IPR016040">
    <property type="entry name" value="NAD(P)-bd_dom"/>
</dbReference>
<protein>
    <submittedName>
        <fullName evidence="2">NAD(P)H-binding</fullName>
    </submittedName>
</protein>
<dbReference type="Gene3D" id="3.40.50.720">
    <property type="entry name" value="NAD(P)-binding Rossmann-like Domain"/>
    <property type="match status" value="1"/>
</dbReference>